<name>A0A7R8WFW1_9CRUS</name>
<dbReference type="PROSITE" id="PS50041">
    <property type="entry name" value="C_TYPE_LECTIN_2"/>
    <property type="match status" value="2"/>
</dbReference>
<dbReference type="InterPro" id="IPR001304">
    <property type="entry name" value="C-type_lectin-like"/>
</dbReference>
<gene>
    <name evidence="1" type="ORF">CTOB1V02_LOCUS6282</name>
</gene>
<dbReference type="SUPFAM" id="SSF56436">
    <property type="entry name" value="C-type lectin-like"/>
    <property type="match status" value="2"/>
</dbReference>
<dbReference type="InterPro" id="IPR050111">
    <property type="entry name" value="C-type_lectin/snaclec_domain"/>
</dbReference>
<dbReference type="InterPro" id="IPR016186">
    <property type="entry name" value="C-type_lectin-like/link_sf"/>
</dbReference>
<protein>
    <submittedName>
        <fullName evidence="1">Uncharacterized protein</fullName>
    </submittedName>
</protein>
<dbReference type="PANTHER" id="PTHR22803">
    <property type="entry name" value="MANNOSE, PHOSPHOLIPASE, LECTIN RECEPTOR RELATED"/>
    <property type="match status" value="1"/>
</dbReference>
<dbReference type="Gene3D" id="3.10.100.10">
    <property type="entry name" value="Mannose-Binding Protein A, subunit A"/>
    <property type="match status" value="2"/>
</dbReference>
<reference evidence="1" key="1">
    <citation type="submission" date="2020-11" db="EMBL/GenBank/DDBJ databases">
        <authorList>
            <person name="Tran Van P."/>
        </authorList>
    </citation>
    <scope>NUCLEOTIDE SEQUENCE</scope>
</reference>
<dbReference type="OrthoDB" id="6355241at2759"/>
<proteinExistence type="predicted"/>
<dbReference type="SMART" id="SM00034">
    <property type="entry name" value="CLECT"/>
    <property type="match status" value="2"/>
</dbReference>
<evidence type="ECO:0000313" key="1">
    <source>
        <dbReference type="EMBL" id="CAD7228399.1"/>
    </source>
</evidence>
<dbReference type="InterPro" id="IPR016187">
    <property type="entry name" value="CTDL_fold"/>
</dbReference>
<organism evidence="1">
    <name type="scientific">Cyprideis torosa</name>
    <dbReference type="NCBI Taxonomy" id="163714"/>
    <lineage>
        <taxon>Eukaryota</taxon>
        <taxon>Metazoa</taxon>
        <taxon>Ecdysozoa</taxon>
        <taxon>Arthropoda</taxon>
        <taxon>Crustacea</taxon>
        <taxon>Oligostraca</taxon>
        <taxon>Ostracoda</taxon>
        <taxon>Podocopa</taxon>
        <taxon>Podocopida</taxon>
        <taxon>Cytherocopina</taxon>
        <taxon>Cytheroidea</taxon>
        <taxon>Cytherideidae</taxon>
        <taxon>Cyprideis</taxon>
    </lineage>
</organism>
<accession>A0A7R8WFW1</accession>
<dbReference type="AlphaFoldDB" id="A0A7R8WFW1"/>
<dbReference type="Pfam" id="PF00059">
    <property type="entry name" value="Lectin_C"/>
    <property type="match status" value="2"/>
</dbReference>
<sequence>MQLNILTVLLAAVAGVAQSTLDLPAHDRQKLSVYENQCDPPFKAVDGGYCYFLAYNVMKSDWHGAQLICSWLHPGGKLAEFETLAELIEATIFLSFDNSSYEWAPQGPWIGAIEVGDSNEFVWASTNASIQDTNWSASKPNSPTSGDGVVLDASNSFEWIDMSNNTSLSFLCETEPNPPNPPPIIMGCPEGFFRLGDSCYAVFDDTPVNYNDAQMFCASLVADGHLVELETAEEIQLLTHYLATNEYSCSDEYWTGAEETGSQNSFKWASTGLPVVFYNWAYDRPSNSASDTAIELWCARDWQWYDEVWSSSKSACDVKSAILPREFITLLFRKAPSSSCRRGVQRQYSRRHHTSSLPSPRVDETAARVPIILRCQTAALYLPEDRDEGRILLQLATSDRGNILASFKHSDSEGLKRLSVHCLSVSIWR</sequence>
<dbReference type="CDD" id="cd00037">
    <property type="entry name" value="CLECT"/>
    <property type="match status" value="2"/>
</dbReference>
<dbReference type="EMBL" id="OB661520">
    <property type="protein sequence ID" value="CAD7228399.1"/>
    <property type="molecule type" value="Genomic_DNA"/>
</dbReference>